<dbReference type="Gene3D" id="3.20.20.150">
    <property type="entry name" value="Divalent-metal-dependent TIM barrel enzymes"/>
    <property type="match status" value="1"/>
</dbReference>
<name>A0ABV4Q633_9ACTN</name>
<gene>
    <name evidence="4" type="ORF">SM611_04595</name>
</gene>
<dbReference type="InterPro" id="IPR026040">
    <property type="entry name" value="HyI-like"/>
</dbReference>
<dbReference type="PANTHER" id="PTHR43489:SF3">
    <property type="entry name" value="XYLOSE ISOMERASE DOMAIN PROTEIN TIM BARREL"/>
    <property type="match status" value="1"/>
</dbReference>
<feature type="domain" description="Xylose isomerase-like TIM barrel" evidence="3">
    <location>
        <begin position="25"/>
        <end position="246"/>
    </location>
</feature>
<organism evidence="4 5">
    <name type="scientific">Actinomadura monticuli</name>
    <dbReference type="NCBI Taxonomy" id="3097367"/>
    <lineage>
        <taxon>Bacteria</taxon>
        <taxon>Bacillati</taxon>
        <taxon>Actinomycetota</taxon>
        <taxon>Actinomycetes</taxon>
        <taxon>Streptosporangiales</taxon>
        <taxon>Thermomonosporaceae</taxon>
        <taxon>Actinomadura</taxon>
    </lineage>
</organism>
<dbReference type="Proteomes" id="UP001569963">
    <property type="component" value="Unassembled WGS sequence"/>
</dbReference>
<sequence length="253" mass="27447">MSYRQSFAWWSFTAGREPIPDLLPAAAEIGYRGVDFLPPELWSPARDVGLEPVVIDGQVSLDVGFNDARNHPALADEVRRNLDTAVRERIPFLAVNAGNRGAASDADAVSICADGLAPLAAEAAAADVVLVLEPLNSKVDHIGNQCDRTGWAAAVVAEVGSPGLKLLYDAYHMQLMEGDLLRTVETHLPEIAHIHTAGVPGRHDLDDRQEVNWRAIGRLLKERGYGGFVSHEFIPRGEPIEALRQAYALFATA</sequence>
<comment type="similarity">
    <text evidence="2">Belongs to the hyi family.</text>
</comment>
<keyword evidence="5" id="KW-1185">Reference proteome</keyword>
<protein>
    <submittedName>
        <fullName evidence="4">TIM barrel protein</fullName>
    </submittedName>
</protein>
<dbReference type="PIRSF" id="PIRSF006241">
    <property type="entry name" value="HyI"/>
    <property type="match status" value="1"/>
</dbReference>
<dbReference type="InterPro" id="IPR050417">
    <property type="entry name" value="Sugar_Epim/Isomerase"/>
</dbReference>
<dbReference type="SUPFAM" id="SSF51658">
    <property type="entry name" value="Xylose isomerase-like"/>
    <property type="match status" value="1"/>
</dbReference>
<evidence type="ECO:0000256" key="1">
    <source>
        <dbReference type="ARBA" id="ARBA00023235"/>
    </source>
</evidence>
<dbReference type="InterPro" id="IPR013022">
    <property type="entry name" value="Xyl_isomerase-like_TIM-brl"/>
</dbReference>
<reference evidence="4 5" key="1">
    <citation type="submission" date="2023-11" db="EMBL/GenBank/DDBJ databases">
        <title>Actinomadura monticuli sp. nov., isolated from volcanic ash.</title>
        <authorList>
            <person name="Lee S.D."/>
            <person name="Yang H."/>
            <person name="Kim I.S."/>
        </authorList>
    </citation>
    <scope>NUCLEOTIDE SEQUENCE [LARGE SCALE GENOMIC DNA]</scope>
    <source>
        <strain evidence="4 5">DLS-62</strain>
    </source>
</reference>
<evidence type="ECO:0000313" key="4">
    <source>
        <dbReference type="EMBL" id="MFA1538200.1"/>
    </source>
</evidence>
<dbReference type="EMBL" id="JAXCEI010000002">
    <property type="protein sequence ID" value="MFA1538200.1"/>
    <property type="molecule type" value="Genomic_DNA"/>
</dbReference>
<dbReference type="Pfam" id="PF01261">
    <property type="entry name" value="AP_endonuc_2"/>
    <property type="match status" value="1"/>
</dbReference>
<comment type="caution">
    <text evidence="4">The sequence shown here is derived from an EMBL/GenBank/DDBJ whole genome shotgun (WGS) entry which is preliminary data.</text>
</comment>
<evidence type="ECO:0000256" key="2">
    <source>
        <dbReference type="PIRNR" id="PIRNR006241"/>
    </source>
</evidence>
<keyword evidence="1 2" id="KW-0413">Isomerase</keyword>
<evidence type="ECO:0000259" key="3">
    <source>
        <dbReference type="Pfam" id="PF01261"/>
    </source>
</evidence>
<dbReference type="RefSeq" id="WP_371947540.1">
    <property type="nucleotide sequence ID" value="NZ_JAXCEI010000002.1"/>
</dbReference>
<dbReference type="InterPro" id="IPR036237">
    <property type="entry name" value="Xyl_isomerase-like_sf"/>
</dbReference>
<proteinExistence type="inferred from homology"/>
<evidence type="ECO:0000313" key="5">
    <source>
        <dbReference type="Proteomes" id="UP001569963"/>
    </source>
</evidence>
<dbReference type="PANTHER" id="PTHR43489">
    <property type="entry name" value="ISOMERASE"/>
    <property type="match status" value="1"/>
</dbReference>
<accession>A0ABV4Q633</accession>